<name>U1WWE4_ANEAE</name>
<sequence length="42" mass="4453">MSLNAALEKHAGRAPNDACVARDATGGKSRQHPQAFLKFALC</sequence>
<gene>
    <name evidence="1" type="ORF">HMPREF0083_04892</name>
</gene>
<protein>
    <submittedName>
        <fullName evidence="1">Uncharacterized protein</fullName>
    </submittedName>
</protein>
<evidence type="ECO:0000313" key="2">
    <source>
        <dbReference type="Proteomes" id="UP000016511"/>
    </source>
</evidence>
<dbReference type="AlphaFoldDB" id="U1WWE4"/>
<accession>U1WWE4</accession>
<reference evidence="1 2" key="1">
    <citation type="submission" date="2013-08" db="EMBL/GenBank/DDBJ databases">
        <authorList>
            <person name="Weinstock G."/>
            <person name="Sodergren E."/>
            <person name="Wylie T."/>
            <person name="Fulton L."/>
            <person name="Fulton R."/>
            <person name="Fronick C."/>
            <person name="O'Laughlin M."/>
            <person name="Godfrey J."/>
            <person name="Miner T."/>
            <person name="Herter B."/>
            <person name="Appelbaum E."/>
            <person name="Cordes M."/>
            <person name="Lek S."/>
            <person name="Wollam A."/>
            <person name="Pepin K.H."/>
            <person name="Palsikar V.B."/>
            <person name="Mitreva M."/>
            <person name="Wilson R.K."/>
        </authorList>
    </citation>
    <scope>NUCLEOTIDE SEQUENCE [LARGE SCALE GENOMIC DNA]</scope>
    <source>
        <strain evidence="1 2">ATCC 12856</strain>
    </source>
</reference>
<organism evidence="1 2">
    <name type="scientific">Aneurinibacillus aneurinilyticus ATCC 12856</name>
    <dbReference type="NCBI Taxonomy" id="649747"/>
    <lineage>
        <taxon>Bacteria</taxon>
        <taxon>Bacillati</taxon>
        <taxon>Bacillota</taxon>
        <taxon>Bacilli</taxon>
        <taxon>Bacillales</taxon>
        <taxon>Paenibacillaceae</taxon>
        <taxon>Aneurinibacillus group</taxon>
        <taxon>Aneurinibacillus</taxon>
    </lineage>
</organism>
<dbReference type="PATRIC" id="fig|649747.3.peg.4404"/>
<comment type="caution">
    <text evidence="1">The sequence shown here is derived from an EMBL/GenBank/DDBJ whole genome shotgun (WGS) entry which is preliminary data.</text>
</comment>
<proteinExistence type="predicted"/>
<dbReference type="Proteomes" id="UP000016511">
    <property type="component" value="Unassembled WGS sequence"/>
</dbReference>
<dbReference type="HOGENOM" id="CLU_3246459_0_0_9"/>
<evidence type="ECO:0000313" key="1">
    <source>
        <dbReference type="EMBL" id="ERI06995.1"/>
    </source>
</evidence>
<keyword evidence="2" id="KW-1185">Reference proteome</keyword>
<dbReference type="EMBL" id="AWSJ01000299">
    <property type="protein sequence ID" value="ERI06995.1"/>
    <property type="molecule type" value="Genomic_DNA"/>
</dbReference>